<sequence length="236" mass="25917">MSDEVTGSRQPASNCVPPLPPFLLTREPETSRAARTARPVPPRSPRRPPRSRGWNGSTRHNRGNSGRKSQLSSARHHHGTHRRLDGVVPAAATNGGEYDGAGPPKARAAAEPDTGRRRRRHGRHWRGRQRPGPQSAAISSPHVLDQHNKGRALRVPAVALFSSPPRRAERHTSSPSPRKTRRPSRTKKRTSRPPPAFIMRERAKASSCFLLRGAGCWCRSLAWSSASRVVVFVGAA</sequence>
<feature type="compositionally biased region" description="Basic residues" evidence="1">
    <location>
        <begin position="116"/>
        <end position="129"/>
    </location>
</feature>
<dbReference type="Proteomes" id="UP001341281">
    <property type="component" value="Chromosome 03"/>
</dbReference>
<keyword evidence="3" id="KW-1185">Reference proteome</keyword>
<gene>
    <name evidence="2" type="ORF">U9M48_015632</name>
</gene>
<feature type="region of interest" description="Disordered" evidence="1">
    <location>
        <begin position="1"/>
        <end position="195"/>
    </location>
</feature>
<dbReference type="EMBL" id="CP144747">
    <property type="protein sequence ID" value="WVZ66413.1"/>
    <property type="molecule type" value="Genomic_DNA"/>
</dbReference>
<evidence type="ECO:0000256" key="1">
    <source>
        <dbReference type="SAM" id="MobiDB-lite"/>
    </source>
</evidence>
<organism evidence="2 3">
    <name type="scientific">Paspalum notatum var. saurae</name>
    <dbReference type="NCBI Taxonomy" id="547442"/>
    <lineage>
        <taxon>Eukaryota</taxon>
        <taxon>Viridiplantae</taxon>
        <taxon>Streptophyta</taxon>
        <taxon>Embryophyta</taxon>
        <taxon>Tracheophyta</taxon>
        <taxon>Spermatophyta</taxon>
        <taxon>Magnoliopsida</taxon>
        <taxon>Liliopsida</taxon>
        <taxon>Poales</taxon>
        <taxon>Poaceae</taxon>
        <taxon>PACMAD clade</taxon>
        <taxon>Panicoideae</taxon>
        <taxon>Andropogonodae</taxon>
        <taxon>Paspaleae</taxon>
        <taxon>Paspalinae</taxon>
        <taxon>Paspalum</taxon>
    </lineage>
</organism>
<evidence type="ECO:0000313" key="2">
    <source>
        <dbReference type="EMBL" id="WVZ66413.1"/>
    </source>
</evidence>
<dbReference type="AlphaFoldDB" id="A0AAQ3T3I4"/>
<feature type="compositionally biased region" description="Basic residues" evidence="1">
    <location>
        <begin position="178"/>
        <end position="191"/>
    </location>
</feature>
<reference evidence="2 3" key="1">
    <citation type="submission" date="2024-02" db="EMBL/GenBank/DDBJ databases">
        <title>High-quality chromosome-scale genome assembly of Pensacola bahiagrass (Paspalum notatum Flugge var. saurae).</title>
        <authorList>
            <person name="Vega J.M."/>
            <person name="Podio M."/>
            <person name="Orjuela J."/>
            <person name="Siena L.A."/>
            <person name="Pessino S.C."/>
            <person name="Combes M.C."/>
            <person name="Mariac C."/>
            <person name="Albertini E."/>
            <person name="Pupilli F."/>
            <person name="Ortiz J.P.A."/>
            <person name="Leblanc O."/>
        </authorList>
    </citation>
    <scope>NUCLEOTIDE SEQUENCE [LARGE SCALE GENOMIC DNA]</scope>
    <source>
        <strain evidence="2">R1</strain>
        <tissue evidence="2">Leaf</tissue>
    </source>
</reference>
<feature type="compositionally biased region" description="Polar residues" evidence="1">
    <location>
        <begin position="54"/>
        <end position="73"/>
    </location>
</feature>
<proteinExistence type="predicted"/>
<name>A0AAQ3T3I4_PASNO</name>
<evidence type="ECO:0000313" key="3">
    <source>
        <dbReference type="Proteomes" id="UP001341281"/>
    </source>
</evidence>
<feature type="compositionally biased region" description="Polar residues" evidence="1">
    <location>
        <begin position="1"/>
        <end position="13"/>
    </location>
</feature>
<protein>
    <submittedName>
        <fullName evidence="2">Uncharacterized protein</fullName>
    </submittedName>
</protein>
<accession>A0AAQ3T3I4</accession>